<evidence type="ECO:0000256" key="2">
    <source>
        <dbReference type="ARBA" id="ARBA00022827"/>
    </source>
</evidence>
<evidence type="ECO:0000313" key="5">
    <source>
        <dbReference type="EMBL" id="KEZ42080.1"/>
    </source>
</evidence>
<dbReference type="GO" id="GO:0071949">
    <property type="term" value="F:FAD binding"/>
    <property type="evidence" value="ECO:0007669"/>
    <property type="project" value="InterPro"/>
</dbReference>
<dbReference type="HOGENOM" id="CLU_009665_14_0_1"/>
<dbReference type="GO" id="GO:0018662">
    <property type="term" value="F:phenol 2-monooxygenase activity"/>
    <property type="evidence" value="ECO:0007669"/>
    <property type="project" value="UniProtKB-EC"/>
</dbReference>
<dbReference type="InterPro" id="IPR050641">
    <property type="entry name" value="RIFMO-like"/>
</dbReference>
<protein>
    <submittedName>
        <fullName evidence="5">2,4-dichlorophenol 6-monooxygenase</fullName>
        <ecNumber evidence="5">1.14.13.20</ecNumber>
        <ecNumber evidence="5">1.14.13.7</ecNumber>
    </submittedName>
</protein>
<dbReference type="Gene3D" id="3.50.50.60">
    <property type="entry name" value="FAD/NAD(P)-binding domain"/>
    <property type="match status" value="1"/>
</dbReference>
<name>A0A084G418_PSEDA</name>
<evidence type="ECO:0000259" key="4">
    <source>
        <dbReference type="Pfam" id="PF01494"/>
    </source>
</evidence>
<evidence type="ECO:0000313" key="6">
    <source>
        <dbReference type="Proteomes" id="UP000028545"/>
    </source>
</evidence>
<accession>A0A084G418</accession>
<proteinExistence type="predicted"/>
<dbReference type="Pfam" id="PF21274">
    <property type="entry name" value="Rng_hyd_C"/>
    <property type="match status" value="1"/>
</dbReference>
<keyword evidence="6" id="KW-1185">Reference proteome</keyword>
<keyword evidence="1" id="KW-0285">Flavoprotein</keyword>
<dbReference type="EMBL" id="JOWA01000102">
    <property type="protein sequence ID" value="KEZ42080.1"/>
    <property type="molecule type" value="Genomic_DNA"/>
</dbReference>
<dbReference type="VEuPathDB" id="FungiDB:SAPIO_CDS6306"/>
<dbReference type="Gene3D" id="3.30.9.10">
    <property type="entry name" value="D-Amino Acid Oxidase, subunit A, domain 2"/>
    <property type="match status" value="1"/>
</dbReference>
<sequence length="597" mass="67005">MNGPNGVANGTLPSVLQTDYLIVGTGPAGASLAAFMASYGMKGLIVSQDSSNADTPRAHITNMAAIDCLRDIGLDVECYKAGTKNDTMVHTRWSNTMAGQEYGRIYSWGNDPKRKGDYELASPSEMLDLPQTLMEPLLMRYATLNGFKCRWDTEFVSFEQDEKGVTTTFLDRISQTTFQVRSKYLFGADGARSKIVRQAQIPLIRRPGQGFAVNVLMHADMSHLMEHRKGNLHWILQPNLETPEWGWIGCMRMVKPWYEWLCIIFTTPDAPREVRSEEEYVKRIREMIGDDSVEVKVLGVSTWAINETAAEYYTKGNVFCLGDAVHRHPPNHGLGSNTCIQDAHNLAWKINFVEKGLAGRELLDTYSVERQPVGLDVVTQANASLRNHKNIWEVLGNLEPTVEERMKAHAEIYADSPEGHTRRERLSKALRAIDREEHGLGIEMNQRYVSSAVYQADQGAMPVFSRDPLEHYHATTYPGARLPHAWLCNHIPSKYISTIDLAGKGHFTIFTGIGGQHWKATAEQLSAELGVPIRVYSIGYGQDYKDVYLDWEGIRGVGDSGCVLVRPDYFVAWRCPSWGEEAPSKLKHVLKSVLSLH</sequence>
<keyword evidence="2" id="KW-0274">FAD</keyword>
<dbReference type="Pfam" id="PF01494">
    <property type="entry name" value="FAD_binding_3"/>
    <property type="match status" value="1"/>
</dbReference>
<keyword evidence="3 5" id="KW-0560">Oxidoreductase</keyword>
<dbReference type="GO" id="GO:0018666">
    <property type="term" value="F:2,4-dichlorophenol 6-monooxygenase activity"/>
    <property type="evidence" value="ECO:0007669"/>
    <property type="project" value="UniProtKB-EC"/>
</dbReference>
<gene>
    <name evidence="5" type="ORF">SAPIO_CDS6306</name>
</gene>
<dbReference type="Proteomes" id="UP000028545">
    <property type="component" value="Unassembled WGS sequence"/>
</dbReference>
<dbReference type="Gene3D" id="3.40.30.120">
    <property type="match status" value="1"/>
</dbReference>
<dbReference type="InterPro" id="IPR002938">
    <property type="entry name" value="FAD-bd"/>
</dbReference>
<dbReference type="GeneID" id="27725378"/>
<dbReference type="PRINTS" id="PR00420">
    <property type="entry name" value="RNGMNOXGNASE"/>
</dbReference>
<organism evidence="5 6">
    <name type="scientific">Pseudallescheria apiosperma</name>
    <name type="common">Scedosporium apiospermum</name>
    <dbReference type="NCBI Taxonomy" id="563466"/>
    <lineage>
        <taxon>Eukaryota</taxon>
        <taxon>Fungi</taxon>
        <taxon>Dikarya</taxon>
        <taxon>Ascomycota</taxon>
        <taxon>Pezizomycotina</taxon>
        <taxon>Sordariomycetes</taxon>
        <taxon>Hypocreomycetidae</taxon>
        <taxon>Microascales</taxon>
        <taxon>Microascaceae</taxon>
        <taxon>Scedosporium</taxon>
    </lineage>
</organism>
<dbReference type="AlphaFoldDB" id="A0A084G418"/>
<feature type="domain" description="FAD-binding" evidence="4">
    <location>
        <begin position="18"/>
        <end position="380"/>
    </location>
</feature>
<dbReference type="OMA" id="RWNTRLV"/>
<dbReference type="SUPFAM" id="SSF51905">
    <property type="entry name" value="FAD/NAD(P)-binding domain"/>
    <property type="match status" value="1"/>
</dbReference>
<dbReference type="KEGG" id="sapo:SAPIO_CDS6306"/>
<dbReference type="EC" id="1.14.13.20" evidence="5"/>
<comment type="caution">
    <text evidence="5">The sequence shown here is derived from an EMBL/GenBank/DDBJ whole genome shotgun (WGS) entry which is preliminary data.</text>
</comment>
<dbReference type="InterPro" id="IPR036188">
    <property type="entry name" value="FAD/NAD-bd_sf"/>
</dbReference>
<keyword evidence="5" id="KW-0503">Monooxygenase</keyword>
<evidence type="ECO:0000256" key="3">
    <source>
        <dbReference type="ARBA" id="ARBA00023002"/>
    </source>
</evidence>
<dbReference type="OrthoDB" id="2690153at2759"/>
<dbReference type="RefSeq" id="XP_016641879.1">
    <property type="nucleotide sequence ID" value="XM_016788445.1"/>
</dbReference>
<reference evidence="5 6" key="1">
    <citation type="journal article" date="2014" name="Genome Announc.">
        <title>Draft genome sequence of the pathogenic fungus Scedosporium apiospermum.</title>
        <authorList>
            <person name="Vandeputte P."/>
            <person name="Ghamrawi S."/>
            <person name="Rechenmann M."/>
            <person name="Iltis A."/>
            <person name="Giraud S."/>
            <person name="Fleury M."/>
            <person name="Thornton C."/>
            <person name="Delhaes L."/>
            <person name="Meyer W."/>
            <person name="Papon N."/>
            <person name="Bouchara J.P."/>
        </authorList>
    </citation>
    <scope>NUCLEOTIDE SEQUENCE [LARGE SCALE GENOMIC DNA]</scope>
    <source>
        <strain evidence="5 6">IHEM 14462</strain>
    </source>
</reference>
<dbReference type="PANTHER" id="PTHR43004:SF8">
    <property type="entry name" value="FAD-BINDING DOMAIN-CONTAINING PROTEIN-RELATED"/>
    <property type="match status" value="1"/>
</dbReference>
<evidence type="ECO:0000256" key="1">
    <source>
        <dbReference type="ARBA" id="ARBA00022630"/>
    </source>
</evidence>
<dbReference type="PANTHER" id="PTHR43004">
    <property type="entry name" value="TRK SYSTEM POTASSIUM UPTAKE PROTEIN"/>
    <property type="match status" value="1"/>
</dbReference>
<dbReference type="EC" id="1.14.13.7" evidence="5"/>